<dbReference type="InterPro" id="IPR050834">
    <property type="entry name" value="Glycosyltransf_2"/>
</dbReference>
<dbReference type="PANTHER" id="PTHR43685:SF11">
    <property type="entry name" value="GLYCOSYLTRANSFERASE TAGX-RELATED"/>
    <property type="match status" value="1"/>
</dbReference>
<feature type="non-terminal residue" evidence="2">
    <location>
        <position position="333"/>
    </location>
</feature>
<protein>
    <recommendedName>
        <fullName evidence="1">Glycosyltransferase 2-like domain-containing protein</fullName>
    </recommendedName>
</protein>
<proteinExistence type="predicted"/>
<sequence length="333" mass="37613">MRTSFLIPVYNPDLSVLRLCVNSALKAAGDEHEVIIVDDASSRDEISEFLTRCTARGLDNLKVLRNVENSGVSYSLNKAADNASGELYAPVDHDDMVVKSGFDQMMRYQTYYGSHWAYSDEQQITYKGFPQLHMYKPCYSPQLLRSVMYINHLQLIPKHLFELVGGYREGFEGSQDHDLALRLSEQTTPRHVNMVAYLWRRGDISYSVEHGQISESSIDASRRAIEEHFDRLGLTAKVTPHKLHPIHELPPQPTGAFISRIQVESIPKLSIIIPCKLGTITKVDGRQIVVLEHCLQSIRRSLPESGQPSSDSPEVEIILVLNHSDDSQEADRI</sequence>
<dbReference type="EMBL" id="UINC01064332">
    <property type="protein sequence ID" value="SVB92891.1"/>
    <property type="molecule type" value="Genomic_DNA"/>
</dbReference>
<gene>
    <name evidence="2" type="ORF">METZ01_LOCUS245745</name>
</gene>
<dbReference type="Pfam" id="PF00535">
    <property type="entry name" value="Glycos_transf_2"/>
    <property type="match status" value="1"/>
</dbReference>
<dbReference type="InterPro" id="IPR029044">
    <property type="entry name" value="Nucleotide-diphossugar_trans"/>
</dbReference>
<organism evidence="2">
    <name type="scientific">marine metagenome</name>
    <dbReference type="NCBI Taxonomy" id="408172"/>
    <lineage>
        <taxon>unclassified sequences</taxon>
        <taxon>metagenomes</taxon>
        <taxon>ecological metagenomes</taxon>
    </lineage>
</organism>
<dbReference type="InterPro" id="IPR001173">
    <property type="entry name" value="Glyco_trans_2-like"/>
</dbReference>
<accession>A0A382I2E7</accession>
<dbReference type="Gene3D" id="3.90.550.10">
    <property type="entry name" value="Spore Coat Polysaccharide Biosynthesis Protein SpsA, Chain A"/>
    <property type="match status" value="1"/>
</dbReference>
<evidence type="ECO:0000313" key="2">
    <source>
        <dbReference type="EMBL" id="SVB92891.1"/>
    </source>
</evidence>
<reference evidence="2" key="1">
    <citation type="submission" date="2018-05" db="EMBL/GenBank/DDBJ databases">
        <authorList>
            <person name="Lanie J.A."/>
            <person name="Ng W.-L."/>
            <person name="Kazmierczak K.M."/>
            <person name="Andrzejewski T.M."/>
            <person name="Davidsen T.M."/>
            <person name="Wayne K.J."/>
            <person name="Tettelin H."/>
            <person name="Glass J.I."/>
            <person name="Rusch D."/>
            <person name="Podicherti R."/>
            <person name="Tsui H.-C.T."/>
            <person name="Winkler M.E."/>
        </authorList>
    </citation>
    <scope>NUCLEOTIDE SEQUENCE</scope>
</reference>
<feature type="domain" description="Glycosyltransferase 2-like" evidence="1">
    <location>
        <begin position="4"/>
        <end position="101"/>
    </location>
</feature>
<name>A0A382I2E7_9ZZZZ</name>
<dbReference type="SUPFAM" id="SSF53448">
    <property type="entry name" value="Nucleotide-diphospho-sugar transferases"/>
    <property type="match status" value="1"/>
</dbReference>
<dbReference type="AlphaFoldDB" id="A0A382I2E7"/>
<evidence type="ECO:0000259" key="1">
    <source>
        <dbReference type="Pfam" id="PF00535"/>
    </source>
</evidence>
<dbReference type="PANTHER" id="PTHR43685">
    <property type="entry name" value="GLYCOSYLTRANSFERASE"/>
    <property type="match status" value="1"/>
</dbReference>